<evidence type="ECO:0000313" key="3">
    <source>
        <dbReference type="Proteomes" id="UP001527392"/>
    </source>
</evidence>
<reference evidence="2 3" key="1">
    <citation type="submission" date="2022-01" db="EMBL/GenBank/DDBJ databases">
        <title>VMRC isolate genome collection.</title>
        <authorList>
            <person name="France M."/>
            <person name="Rutt L."/>
            <person name="Humphrys M."/>
            <person name="Ravel J."/>
        </authorList>
    </citation>
    <scope>NUCLEOTIDE SEQUENCE [LARGE SCALE GENOMIC DNA]</scope>
    <source>
        <strain evidence="2 3">C0030B4</strain>
    </source>
</reference>
<dbReference type="CDD" id="cd00229">
    <property type="entry name" value="SGNH_hydrolase"/>
    <property type="match status" value="1"/>
</dbReference>
<protein>
    <submittedName>
        <fullName evidence="2">GDSL-type esterase/lipase family protein</fullName>
    </submittedName>
</protein>
<dbReference type="EMBL" id="JAKHMS010000007">
    <property type="protein sequence ID" value="MCZ3781358.1"/>
    <property type="molecule type" value="Genomic_DNA"/>
</dbReference>
<evidence type="ECO:0000313" key="2">
    <source>
        <dbReference type="EMBL" id="MCZ3781358.1"/>
    </source>
</evidence>
<dbReference type="Gene3D" id="3.40.50.1110">
    <property type="entry name" value="SGNH hydrolase"/>
    <property type="match status" value="1"/>
</dbReference>
<dbReference type="RefSeq" id="WP_269257261.1">
    <property type="nucleotide sequence ID" value="NZ_JAKHMK010000006.1"/>
</dbReference>
<dbReference type="InterPro" id="IPR013830">
    <property type="entry name" value="SGNH_hydro"/>
</dbReference>
<feature type="domain" description="SGNH hydrolase-type esterase" evidence="1">
    <location>
        <begin position="6"/>
        <end position="180"/>
    </location>
</feature>
<name>A0ABT4K6J7_9LACO</name>
<keyword evidence="3" id="KW-1185">Reference proteome</keyword>
<dbReference type="SUPFAM" id="SSF52266">
    <property type="entry name" value="SGNH hydrolase"/>
    <property type="match status" value="1"/>
</dbReference>
<accession>A0ABT4K6J7</accession>
<evidence type="ECO:0000259" key="1">
    <source>
        <dbReference type="Pfam" id="PF13472"/>
    </source>
</evidence>
<sequence>MAKLIVLGDSITQGWDGHQQVSNPIPTQLGKLAGFNDVTNLSVGGTAITGPKGLQTQVRQANFADYDYVMIAFGTNDYWQAQETIKDMRYGMQQAINQIKKQNSSITMLIVTPMQGWEIGATSLDTPNSAGVTQNQIDDMLMDVAHANGAKSYDWRPDPLVTDQNKAIMLGDQIVHPTQSTMDLMAQRYFRVFFNGQKISDSGDSDHHHVIIPTDPTDKPHHVDPIMLELVSSSSGLLGTCNGNFKKIFQTLADYSFDDDYSIEWEAKSFDKLNRAAYVYLVNSFKLVKRLVDGFLDEEDVYDDDLNEVSGSGIVVPDTLDIKVFIVIANDDFKKLQKILNQIQQSNV</sequence>
<dbReference type="InterPro" id="IPR036514">
    <property type="entry name" value="SGNH_hydro_sf"/>
</dbReference>
<proteinExistence type="predicted"/>
<dbReference type="Pfam" id="PF13472">
    <property type="entry name" value="Lipase_GDSL_2"/>
    <property type="match status" value="1"/>
</dbReference>
<dbReference type="Proteomes" id="UP001527392">
    <property type="component" value="Unassembled WGS sequence"/>
</dbReference>
<gene>
    <name evidence="2" type="ORF">L2504_04270</name>
</gene>
<comment type="caution">
    <text evidence="2">The sequence shown here is derived from an EMBL/GenBank/DDBJ whole genome shotgun (WGS) entry which is preliminary data.</text>
</comment>
<organism evidence="2 3">
    <name type="scientific">Limosilactobacillus vaginalis</name>
    <dbReference type="NCBI Taxonomy" id="1633"/>
    <lineage>
        <taxon>Bacteria</taxon>
        <taxon>Bacillati</taxon>
        <taxon>Bacillota</taxon>
        <taxon>Bacilli</taxon>
        <taxon>Lactobacillales</taxon>
        <taxon>Lactobacillaceae</taxon>
        <taxon>Limosilactobacillus</taxon>
    </lineage>
</organism>